<proteinExistence type="predicted"/>
<name>A0A918U7F5_9NEIS</name>
<dbReference type="Gene3D" id="3.10.450.40">
    <property type="match status" value="1"/>
</dbReference>
<dbReference type="AlphaFoldDB" id="A0A918U7F5"/>
<dbReference type="EMBL" id="BMYX01000002">
    <property type="protein sequence ID" value="GGY07055.1"/>
    <property type="molecule type" value="Genomic_DNA"/>
</dbReference>
<reference evidence="1" key="1">
    <citation type="journal article" date="2014" name="Int. J. Syst. Evol. Microbiol.">
        <title>Complete genome sequence of Corynebacterium casei LMG S-19264T (=DSM 44701T), isolated from a smear-ripened cheese.</title>
        <authorList>
            <consortium name="US DOE Joint Genome Institute (JGI-PGF)"/>
            <person name="Walter F."/>
            <person name="Albersmeier A."/>
            <person name="Kalinowski J."/>
            <person name="Ruckert C."/>
        </authorList>
    </citation>
    <scope>NUCLEOTIDE SEQUENCE</scope>
    <source>
        <strain evidence="1">KCTC 32182</strain>
    </source>
</reference>
<comment type="caution">
    <text evidence="1">The sequence shown here is derived from an EMBL/GenBank/DDBJ whole genome shotgun (WGS) entry which is preliminary data.</text>
</comment>
<protein>
    <recommendedName>
        <fullName evidence="3">Phage tail protein</fullName>
    </recommendedName>
</protein>
<gene>
    <name evidence="1" type="ORF">GCM10011289_07080</name>
</gene>
<evidence type="ECO:0000313" key="1">
    <source>
        <dbReference type="EMBL" id="GGY07055.1"/>
    </source>
</evidence>
<reference evidence="1" key="2">
    <citation type="submission" date="2020-09" db="EMBL/GenBank/DDBJ databases">
        <authorList>
            <person name="Sun Q."/>
            <person name="Kim S."/>
        </authorList>
    </citation>
    <scope>NUCLEOTIDE SEQUENCE</scope>
    <source>
        <strain evidence="1">KCTC 32182</strain>
    </source>
</reference>
<accession>A0A918U7F5</accession>
<dbReference type="Proteomes" id="UP000645257">
    <property type="component" value="Unassembled WGS sequence"/>
</dbReference>
<sequence>MKDLHHYVGSDLSISATGDLLPVTGPEKGRQRILRRLVTNPGDYRAHPEYGAGLGCFVGDNLDVPRIRAIVARQILLESAVARDPRPQVVVEPIQDGVSVTVRYRDAPTGQMQSLAFNLNR</sequence>
<dbReference type="RefSeq" id="WP_189531269.1">
    <property type="nucleotide sequence ID" value="NZ_BMYX01000002.1"/>
</dbReference>
<organism evidence="1 2">
    <name type="scientific">Paludibacterium paludis</name>
    <dbReference type="NCBI Taxonomy" id="1225769"/>
    <lineage>
        <taxon>Bacteria</taxon>
        <taxon>Pseudomonadati</taxon>
        <taxon>Pseudomonadota</taxon>
        <taxon>Betaproteobacteria</taxon>
        <taxon>Neisseriales</taxon>
        <taxon>Chromobacteriaceae</taxon>
        <taxon>Paludibacterium</taxon>
    </lineage>
</organism>
<keyword evidence="2" id="KW-1185">Reference proteome</keyword>
<evidence type="ECO:0008006" key="3">
    <source>
        <dbReference type="Google" id="ProtNLM"/>
    </source>
</evidence>
<evidence type="ECO:0000313" key="2">
    <source>
        <dbReference type="Proteomes" id="UP000645257"/>
    </source>
</evidence>
<dbReference type="SUPFAM" id="SSF160719">
    <property type="entry name" value="gpW/gp25-like"/>
    <property type="match status" value="1"/>
</dbReference>